<feature type="domain" description="AsmA" evidence="1">
    <location>
        <begin position="8"/>
        <end position="118"/>
    </location>
</feature>
<dbReference type="Pfam" id="PF05170">
    <property type="entry name" value="AsmA"/>
    <property type="match status" value="2"/>
</dbReference>
<keyword evidence="3" id="KW-1185">Reference proteome</keyword>
<protein>
    <submittedName>
        <fullName evidence="2">AsmA family protein</fullName>
    </submittedName>
</protein>
<name>A0ABV8UQ87_9PROT</name>
<dbReference type="RefSeq" id="WP_382423559.1">
    <property type="nucleotide sequence ID" value="NZ_JBHSCW010000011.1"/>
</dbReference>
<dbReference type="Proteomes" id="UP001595799">
    <property type="component" value="Unassembled WGS sequence"/>
</dbReference>
<evidence type="ECO:0000313" key="3">
    <source>
        <dbReference type="Proteomes" id="UP001595799"/>
    </source>
</evidence>
<evidence type="ECO:0000313" key="2">
    <source>
        <dbReference type="EMBL" id="MFC4353184.1"/>
    </source>
</evidence>
<comment type="caution">
    <text evidence="2">The sequence shown here is derived from an EMBL/GenBank/DDBJ whole genome shotgun (WGS) entry which is preliminary data.</text>
</comment>
<accession>A0ABV8UQ87</accession>
<dbReference type="InterPro" id="IPR052894">
    <property type="entry name" value="AsmA-related"/>
</dbReference>
<sequence length="1098" mass="119400">MKTVLWCLAVFCGLLLAGAVAVPFVIDEEARKDAISAELEEHLHVRVDISGDVSASLLPRPQLQLRDVRIRPAEERSAPTSFMQIAEAELDISLSALLSGDPAFERVYLKTPRLSLASPGDDALNRVLTLADEWMQKLEGLRPLHLEISGGEAIFLGSQEDRRMLADSVALTVRVPESGTPLRFEGQGRLRGRMHRFSLAVGQSDAEQRRAVDVSWSSAEYGEAQARLRGEILLSDDERQLTGQLTAEIADLEQVFPSPPGEVQALPASLEAKVTTNFEELQTDNAQLRLGNIDASGEVQVRFAQIPAFDLRLNMPQLDLASWVARLDGRGQSLLQDILGRQLDGRLRLRADSARFMGDLIQDLRLDATLAPGAALVERLEASAPGGSSLQLTGTLSPGAQALEFEGNLEGQTGNLRDFLTWLDMDTGHIPGERLRHADVATAFQYSHDLLQFTDLELNLDVSRLTGGLAIALRERPGLGLGLEIDRLNLDGYLPRDSDTPEEKAKRLRQDATALGALLNRFDANLDLHAERLTYLGERLSDLRISGQLQGGKLTLEQLRIGNLAGLGASLSGRLDNLAEVPHLSDTQFELELVRPEQLADTLDLPFPSYFGRLGEITANGILDGPLNELSINSDMAMGAASLFFSAQLSSGTDARALSNGKLDLSGLTGRQLGDWLGLAADNPVRRLPELHAASNFSLEEGTWQYDTRLESESARLHLEGTTEDIDIGYPVTAFRFEFMHPENAAVLPRLMDRNGEQLPGVEARGQAEASPRAIELGESELLLSEDSLDMGGELVFSGRRPEINLSLQGDRLDLASLQAFLPPARAEAPESSEWPEAPLPLGFLRGYQGRLDLNLQRLETSWQPLENLGLSAGLADNRLQFEELSAEVLGGRFSATGSLLADSTGNYGVDLDGNLAEASAGSLSSPLFGSTPLEGRLDLPFSLSTDGESITRMLRNLEGSVDLSGRLQFPAGDQEAGMPTGVGETTPDTLFALLDYPAEAAGNLQIESGRLTSQDLKLSGARRQLVFRGMLADLPRRQIRTTAELFEENQDTPQAIMDIVGPLGDPAFRWQRFGRSLSQSIPQNAQASEQTGWPATQ</sequence>
<feature type="domain" description="AsmA" evidence="1">
    <location>
        <begin position="790"/>
        <end position="965"/>
    </location>
</feature>
<evidence type="ECO:0000259" key="1">
    <source>
        <dbReference type="Pfam" id="PF05170"/>
    </source>
</evidence>
<dbReference type="InterPro" id="IPR007844">
    <property type="entry name" value="AsmA"/>
</dbReference>
<dbReference type="PANTHER" id="PTHR30441:SF8">
    <property type="entry name" value="DUF748 DOMAIN-CONTAINING PROTEIN"/>
    <property type="match status" value="1"/>
</dbReference>
<dbReference type="EMBL" id="JBHSCW010000011">
    <property type="protein sequence ID" value="MFC4353184.1"/>
    <property type="molecule type" value="Genomic_DNA"/>
</dbReference>
<proteinExistence type="predicted"/>
<reference evidence="3" key="1">
    <citation type="journal article" date="2019" name="Int. J. Syst. Evol. Microbiol.">
        <title>The Global Catalogue of Microorganisms (GCM) 10K type strain sequencing project: providing services to taxonomists for standard genome sequencing and annotation.</title>
        <authorList>
            <consortium name="The Broad Institute Genomics Platform"/>
            <consortium name="The Broad Institute Genome Sequencing Center for Infectious Disease"/>
            <person name="Wu L."/>
            <person name="Ma J."/>
        </authorList>
    </citation>
    <scope>NUCLEOTIDE SEQUENCE [LARGE SCALE GENOMIC DNA]</scope>
    <source>
        <strain evidence="3">CECT 8472</strain>
    </source>
</reference>
<dbReference type="PANTHER" id="PTHR30441">
    <property type="entry name" value="DUF748 DOMAIN-CONTAINING PROTEIN"/>
    <property type="match status" value="1"/>
</dbReference>
<gene>
    <name evidence="2" type="ORF">ACFOW6_16675</name>
</gene>
<organism evidence="2 3">
    <name type="scientific">Fodinicurvata halophila</name>
    <dbReference type="NCBI Taxonomy" id="1419723"/>
    <lineage>
        <taxon>Bacteria</taxon>
        <taxon>Pseudomonadati</taxon>
        <taxon>Pseudomonadota</taxon>
        <taxon>Alphaproteobacteria</taxon>
        <taxon>Rhodospirillales</taxon>
        <taxon>Rhodovibrionaceae</taxon>
        <taxon>Fodinicurvata</taxon>
    </lineage>
</organism>